<reference evidence="3" key="1">
    <citation type="submission" date="2021-02" db="EMBL/GenBank/DDBJ databases">
        <authorList>
            <person name="Nowell W R."/>
        </authorList>
    </citation>
    <scope>NUCLEOTIDE SEQUENCE</scope>
</reference>
<evidence type="ECO:0000313" key="3">
    <source>
        <dbReference type="EMBL" id="CAF1094415.1"/>
    </source>
</evidence>
<evidence type="ECO:0000256" key="1">
    <source>
        <dbReference type="SAM" id="MobiDB-lite"/>
    </source>
</evidence>
<feature type="transmembrane region" description="Helical" evidence="2">
    <location>
        <begin position="6"/>
        <end position="23"/>
    </location>
</feature>
<comment type="caution">
    <text evidence="3">The sequence shown here is derived from an EMBL/GenBank/DDBJ whole genome shotgun (WGS) entry which is preliminary data.</text>
</comment>
<sequence length="127" mass="13820">MDGWDIGFSLGALPIILIGMFFYRGGGTDRKHETEEDLHVDEHPPFHFRIRKAQRIMSDKTNPSTASSEAKHASPDDDTGSKRVDTQNAPSSGGHEETGVEKFASTGGSGGQPMRTGQGFEHLAQHQ</sequence>
<evidence type="ECO:0000313" key="4">
    <source>
        <dbReference type="Proteomes" id="UP000663852"/>
    </source>
</evidence>
<accession>A0A814NKT8</accession>
<keyword evidence="2" id="KW-0812">Transmembrane</keyword>
<dbReference type="OrthoDB" id="264057at2759"/>
<evidence type="ECO:0000256" key="2">
    <source>
        <dbReference type="SAM" id="Phobius"/>
    </source>
</evidence>
<dbReference type="EMBL" id="CAJNOJ010000095">
    <property type="protein sequence ID" value="CAF1094415.1"/>
    <property type="molecule type" value="Genomic_DNA"/>
</dbReference>
<keyword evidence="2" id="KW-1133">Transmembrane helix</keyword>
<proteinExistence type="predicted"/>
<keyword evidence="2" id="KW-0472">Membrane</keyword>
<protein>
    <submittedName>
        <fullName evidence="3">Uncharacterized protein</fullName>
    </submittedName>
</protein>
<dbReference type="AlphaFoldDB" id="A0A814NKT8"/>
<name>A0A814NKT8_ADIRI</name>
<gene>
    <name evidence="3" type="ORF">EDS130_LOCUS19656</name>
</gene>
<feature type="compositionally biased region" description="Basic and acidic residues" evidence="1">
    <location>
        <begin position="69"/>
        <end position="85"/>
    </location>
</feature>
<dbReference type="Proteomes" id="UP000663852">
    <property type="component" value="Unassembled WGS sequence"/>
</dbReference>
<organism evidence="3 4">
    <name type="scientific">Adineta ricciae</name>
    <name type="common">Rotifer</name>
    <dbReference type="NCBI Taxonomy" id="249248"/>
    <lineage>
        <taxon>Eukaryota</taxon>
        <taxon>Metazoa</taxon>
        <taxon>Spiralia</taxon>
        <taxon>Gnathifera</taxon>
        <taxon>Rotifera</taxon>
        <taxon>Eurotatoria</taxon>
        <taxon>Bdelloidea</taxon>
        <taxon>Adinetida</taxon>
        <taxon>Adinetidae</taxon>
        <taxon>Adineta</taxon>
    </lineage>
</organism>
<feature type="compositionally biased region" description="Polar residues" evidence="1">
    <location>
        <begin position="59"/>
        <end position="68"/>
    </location>
</feature>
<feature type="region of interest" description="Disordered" evidence="1">
    <location>
        <begin position="26"/>
        <end position="127"/>
    </location>
</feature>